<reference evidence="1 2" key="1">
    <citation type="submission" date="2024-11" db="EMBL/GenBank/DDBJ databases">
        <title>A near-complete genome assembly of Cinchona calisaya.</title>
        <authorList>
            <person name="Lian D.C."/>
            <person name="Zhao X.W."/>
            <person name="Wei L."/>
        </authorList>
    </citation>
    <scope>NUCLEOTIDE SEQUENCE [LARGE SCALE GENOMIC DNA]</scope>
    <source>
        <tissue evidence="1">Nenye</tissue>
    </source>
</reference>
<sequence length="80" mass="8415">MGAVALLISSAIGRKSCAAPRPKMPSSCYAAAVISIVTVAVERDDQTTVHQASEMTTKRRRNMLLLAMLIDSDGKGAALP</sequence>
<dbReference type="AlphaFoldDB" id="A0ABD2ZI05"/>
<evidence type="ECO:0000313" key="1">
    <source>
        <dbReference type="EMBL" id="KAL3518471.1"/>
    </source>
</evidence>
<gene>
    <name evidence="1" type="ORF">ACH5RR_021060</name>
</gene>
<protein>
    <recommendedName>
        <fullName evidence="3">Secreted protein</fullName>
    </recommendedName>
</protein>
<evidence type="ECO:0008006" key="3">
    <source>
        <dbReference type="Google" id="ProtNLM"/>
    </source>
</evidence>
<dbReference type="Proteomes" id="UP001630127">
    <property type="component" value="Unassembled WGS sequence"/>
</dbReference>
<keyword evidence="2" id="KW-1185">Reference proteome</keyword>
<dbReference type="EMBL" id="JBJUIK010000009">
    <property type="protein sequence ID" value="KAL3518471.1"/>
    <property type="molecule type" value="Genomic_DNA"/>
</dbReference>
<name>A0ABD2ZI05_9GENT</name>
<evidence type="ECO:0000313" key="2">
    <source>
        <dbReference type="Proteomes" id="UP001630127"/>
    </source>
</evidence>
<comment type="caution">
    <text evidence="1">The sequence shown here is derived from an EMBL/GenBank/DDBJ whole genome shotgun (WGS) entry which is preliminary data.</text>
</comment>
<proteinExistence type="predicted"/>
<organism evidence="1 2">
    <name type="scientific">Cinchona calisaya</name>
    <dbReference type="NCBI Taxonomy" id="153742"/>
    <lineage>
        <taxon>Eukaryota</taxon>
        <taxon>Viridiplantae</taxon>
        <taxon>Streptophyta</taxon>
        <taxon>Embryophyta</taxon>
        <taxon>Tracheophyta</taxon>
        <taxon>Spermatophyta</taxon>
        <taxon>Magnoliopsida</taxon>
        <taxon>eudicotyledons</taxon>
        <taxon>Gunneridae</taxon>
        <taxon>Pentapetalae</taxon>
        <taxon>asterids</taxon>
        <taxon>lamiids</taxon>
        <taxon>Gentianales</taxon>
        <taxon>Rubiaceae</taxon>
        <taxon>Cinchonoideae</taxon>
        <taxon>Cinchoneae</taxon>
        <taxon>Cinchona</taxon>
    </lineage>
</organism>
<accession>A0ABD2ZI05</accession>